<dbReference type="InterPro" id="IPR001789">
    <property type="entry name" value="Sig_transdc_resp-reg_receiver"/>
</dbReference>
<dbReference type="Pfam" id="PF00072">
    <property type="entry name" value="Response_reg"/>
    <property type="match status" value="1"/>
</dbReference>
<sequence>MIISKKKIEVANTIRHALLIEDDVFCQKVQGHCLMKLGYQVEIAGDAKTAIQHVINNTYDLIVLDLGLPDQSGEKVITAARSYLSNQQTPLIVATAHADASLQQKCLYLGADVVFIKPFSQKNLAEAIEFCLARFCDLSQSVYR</sequence>
<dbReference type="Proteomes" id="UP000226429">
    <property type="component" value="Unassembled WGS sequence"/>
</dbReference>
<organism evidence="4 5">
    <name type="scientific">Candidatus Aquirickettsiella gammari</name>
    <dbReference type="NCBI Taxonomy" id="2016198"/>
    <lineage>
        <taxon>Bacteria</taxon>
        <taxon>Pseudomonadati</taxon>
        <taxon>Pseudomonadota</taxon>
        <taxon>Gammaproteobacteria</taxon>
        <taxon>Legionellales</taxon>
        <taxon>Coxiellaceae</taxon>
        <taxon>Candidatus Aquirickettsiella</taxon>
    </lineage>
</organism>
<evidence type="ECO:0000256" key="1">
    <source>
        <dbReference type="ARBA" id="ARBA00022553"/>
    </source>
</evidence>
<dbReference type="GO" id="GO:0000160">
    <property type="term" value="P:phosphorelay signal transduction system"/>
    <property type="evidence" value="ECO:0007669"/>
    <property type="project" value="InterPro"/>
</dbReference>
<dbReference type="InterPro" id="IPR011006">
    <property type="entry name" value="CheY-like_superfamily"/>
</dbReference>
<dbReference type="PANTHER" id="PTHR44591">
    <property type="entry name" value="STRESS RESPONSE REGULATOR PROTEIN 1"/>
    <property type="match status" value="1"/>
</dbReference>
<keyword evidence="1 2" id="KW-0597">Phosphoprotein</keyword>
<reference evidence="4 5" key="1">
    <citation type="journal article" date="2017" name="Int. J. Syst. Evol. Microbiol.">
        <title>Aquarickettsiella crustaci n. gen. n. sp. (Gammaproteobacteria: Legionellales: Coxiellaceae); a bacterial pathogen of the freshwater crustacean: Gammarus fossarum (Malacostraca: Amphipoda).</title>
        <authorList>
            <person name="Bojko J."/>
            <person name="Dunn A.M."/>
            <person name="Stebbing P.D."/>
            <person name="Van Aerle R."/>
            <person name="Bacela-Spychalska K."/>
            <person name="Bean T.P."/>
            <person name="Stentiford G.D."/>
        </authorList>
    </citation>
    <scope>NUCLEOTIDE SEQUENCE [LARGE SCALE GENOMIC DNA]</scope>
    <source>
        <strain evidence="4">RA15029</strain>
    </source>
</reference>
<evidence type="ECO:0000256" key="2">
    <source>
        <dbReference type="PROSITE-ProRule" id="PRU00169"/>
    </source>
</evidence>
<dbReference type="SMART" id="SM00448">
    <property type="entry name" value="REC"/>
    <property type="match status" value="1"/>
</dbReference>
<dbReference type="CDD" id="cd17546">
    <property type="entry name" value="REC_hyHK_CKI1_RcsC-like"/>
    <property type="match status" value="1"/>
</dbReference>
<keyword evidence="5" id="KW-1185">Reference proteome</keyword>
<evidence type="ECO:0000313" key="5">
    <source>
        <dbReference type="Proteomes" id="UP000226429"/>
    </source>
</evidence>
<dbReference type="InterPro" id="IPR050595">
    <property type="entry name" value="Bact_response_regulator"/>
</dbReference>
<dbReference type="AlphaFoldDB" id="A0A370CJ18"/>
<dbReference type="SUPFAM" id="SSF52172">
    <property type="entry name" value="CheY-like"/>
    <property type="match status" value="1"/>
</dbReference>
<dbReference type="PROSITE" id="PS50110">
    <property type="entry name" value="RESPONSE_REGULATORY"/>
    <property type="match status" value="1"/>
</dbReference>
<accession>A0A370CJ18</accession>
<reference evidence="4 5" key="2">
    <citation type="journal article" date="2018" name="J. Invertebr. Pathol.">
        <title>'Candidatus Aquirickettsiella gammari' (Gammaproteobacteria: Legionellales: Coxiellaceae): A bacterial pathogen of the freshwater crustacean Gammarus fossarum (Malacostraca: Amphipoda).</title>
        <authorList>
            <person name="Bojko J."/>
            <person name="Dunn A.M."/>
            <person name="Stebbing P.D."/>
            <person name="van Aerle R."/>
            <person name="Bacela-Spychalska K."/>
            <person name="Bean T.P."/>
            <person name="Urrutia A."/>
            <person name="Stentiford G.D."/>
        </authorList>
    </citation>
    <scope>NUCLEOTIDE SEQUENCE [LARGE SCALE GENOMIC DNA]</scope>
    <source>
        <strain evidence="4">RA15029</strain>
    </source>
</reference>
<dbReference type="Gene3D" id="3.40.50.2300">
    <property type="match status" value="1"/>
</dbReference>
<name>A0A370CJ18_9COXI</name>
<evidence type="ECO:0000313" key="4">
    <source>
        <dbReference type="EMBL" id="RDH40851.1"/>
    </source>
</evidence>
<dbReference type="EMBL" id="NMOS02000003">
    <property type="protein sequence ID" value="RDH40851.1"/>
    <property type="molecule type" value="Genomic_DNA"/>
</dbReference>
<comment type="caution">
    <text evidence="4">The sequence shown here is derived from an EMBL/GenBank/DDBJ whole genome shotgun (WGS) entry which is preliminary data.</text>
</comment>
<feature type="domain" description="Response regulatory" evidence="3">
    <location>
        <begin position="16"/>
        <end position="132"/>
    </location>
</feature>
<proteinExistence type="predicted"/>
<gene>
    <name evidence="4" type="ORF">CFE62_001600</name>
</gene>
<dbReference type="PANTHER" id="PTHR44591:SF3">
    <property type="entry name" value="RESPONSE REGULATORY DOMAIN-CONTAINING PROTEIN"/>
    <property type="match status" value="1"/>
</dbReference>
<protein>
    <submittedName>
        <fullName evidence="4">Response regulator</fullName>
    </submittedName>
</protein>
<evidence type="ECO:0000259" key="3">
    <source>
        <dbReference type="PROSITE" id="PS50110"/>
    </source>
</evidence>
<feature type="modified residue" description="4-aspartylphosphate" evidence="2">
    <location>
        <position position="65"/>
    </location>
</feature>